<reference evidence="2" key="1">
    <citation type="submission" date="2021-03" db="EMBL/GenBank/DDBJ databases">
        <title>Draft genome sequence of rust myrtle Austropuccinia psidii MF-1, a brazilian biotype.</title>
        <authorList>
            <person name="Quecine M.C."/>
            <person name="Pachon D.M.R."/>
            <person name="Bonatelli M.L."/>
            <person name="Correr F.H."/>
            <person name="Franceschini L.M."/>
            <person name="Leite T.F."/>
            <person name="Margarido G.R.A."/>
            <person name="Almeida C.A."/>
            <person name="Ferrarezi J.A."/>
            <person name="Labate C.A."/>
        </authorList>
    </citation>
    <scope>NUCLEOTIDE SEQUENCE</scope>
    <source>
        <strain evidence="2">MF-1</strain>
    </source>
</reference>
<comment type="caution">
    <text evidence="2">The sequence shown here is derived from an EMBL/GenBank/DDBJ whole genome shotgun (WGS) entry which is preliminary data.</text>
</comment>
<dbReference type="EMBL" id="AVOT02014601">
    <property type="protein sequence ID" value="MBW0498175.1"/>
    <property type="molecule type" value="Genomic_DNA"/>
</dbReference>
<feature type="region of interest" description="Disordered" evidence="1">
    <location>
        <begin position="1"/>
        <end position="46"/>
    </location>
</feature>
<accession>A0A9Q3HDL4</accession>
<sequence>MKMEENFIPLETQSQANTPVTPSEPEGSRGKGKRHSEGLITAKNWTPIATHRSRKPQNSASIQVKPTTITCTGNITIIKPVAASKGKLPKAVDNKFVQGPVKGTLESQETIQRTEKVCPEPEYLEEDTFDTVVDGKTLREIIPTLQFTFQFNRSVKPEDWKDMDQVLQLLQLLKDLFQWSMENKKFNLASHWAELGKSFQKTPGGEENQDKGESSHYLSYRRTAEPDRAYSDSFRLTRIRPNQLSSGLTPFRHQQISGQESPFFTIPGSFQEKTMIKGQKQDLFQPKEARVRPNDPEAVGLGERSSQEPEIVVNTSRISSPTNRNITPTQTKYNVVTPESNLNSDKLWLQMSQFEVKTQEKLYYFKILNEILQRNEILQEAKIKAIQEIFYQLSKASEETNKRLNQVFE</sequence>
<dbReference type="AlphaFoldDB" id="A0A9Q3HDL4"/>
<dbReference type="Proteomes" id="UP000765509">
    <property type="component" value="Unassembled WGS sequence"/>
</dbReference>
<feature type="region of interest" description="Disordered" evidence="1">
    <location>
        <begin position="288"/>
        <end position="310"/>
    </location>
</feature>
<keyword evidence="3" id="KW-1185">Reference proteome</keyword>
<evidence type="ECO:0000313" key="2">
    <source>
        <dbReference type="EMBL" id="MBW0498175.1"/>
    </source>
</evidence>
<organism evidence="2 3">
    <name type="scientific">Austropuccinia psidii MF-1</name>
    <dbReference type="NCBI Taxonomy" id="1389203"/>
    <lineage>
        <taxon>Eukaryota</taxon>
        <taxon>Fungi</taxon>
        <taxon>Dikarya</taxon>
        <taxon>Basidiomycota</taxon>
        <taxon>Pucciniomycotina</taxon>
        <taxon>Pucciniomycetes</taxon>
        <taxon>Pucciniales</taxon>
        <taxon>Sphaerophragmiaceae</taxon>
        <taxon>Austropuccinia</taxon>
    </lineage>
</organism>
<evidence type="ECO:0000313" key="3">
    <source>
        <dbReference type="Proteomes" id="UP000765509"/>
    </source>
</evidence>
<evidence type="ECO:0000256" key="1">
    <source>
        <dbReference type="SAM" id="MobiDB-lite"/>
    </source>
</evidence>
<proteinExistence type="predicted"/>
<protein>
    <submittedName>
        <fullName evidence="2">Uncharacterized protein</fullName>
    </submittedName>
</protein>
<feature type="compositionally biased region" description="Polar residues" evidence="1">
    <location>
        <begin position="11"/>
        <end position="21"/>
    </location>
</feature>
<feature type="region of interest" description="Disordered" evidence="1">
    <location>
        <begin position="199"/>
        <end position="219"/>
    </location>
</feature>
<gene>
    <name evidence="2" type="ORF">O181_037890</name>
</gene>
<name>A0A9Q3HDL4_9BASI</name>